<dbReference type="PANTHER" id="PTHR22911">
    <property type="entry name" value="ACYL-MALONYL CONDENSING ENZYME-RELATED"/>
    <property type="match status" value="1"/>
</dbReference>
<name>A0A2W5TPA3_9BACT</name>
<evidence type="ECO:0000256" key="1">
    <source>
        <dbReference type="SAM" id="Phobius"/>
    </source>
</evidence>
<feature type="transmembrane region" description="Helical" evidence="1">
    <location>
        <begin position="64"/>
        <end position="83"/>
    </location>
</feature>
<protein>
    <recommendedName>
        <fullName evidence="2">EamA domain-containing protein</fullName>
    </recommendedName>
</protein>
<keyword evidence="1" id="KW-0812">Transmembrane</keyword>
<comment type="caution">
    <text evidence="3">The sequence shown here is derived from an EMBL/GenBank/DDBJ whole genome shotgun (WGS) entry which is preliminary data.</text>
</comment>
<dbReference type="InterPro" id="IPR000620">
    <property type="entry name" value="EamA_dom"/>
</dbReference>
<accession>A0A2W5TPA3</accession>
<dbReference type="Proteomes" id="UP000249061">
    <property type="component" value="Unassembled WGS sequence"/>
</dbReference>
<feature type="transmembrane region" description="Helical" evidence="1">
    <location>
        <begin position="31"/>
        <end position="52"/>
    </location>
</feature>
<keyword evidence="1" id="KW-0472">Membrane</keyword>
<dbReference type="Pfam" id="PF00892">
    <property type="entry name" value="EamA"/>
    <property type="match status" value="1"/>
</dbReference>
<organism evidence="3 4">
    <name type="scientific">Archangium gephyra</name>
    <dbReference type="NCBI Taxonomy" id="48"/>
    <lineage>
        <taxon>Bacteria</taxon>
        <taxon>Pseudomonadati</taxon>
        <taxon>Myxococcota</taxon>
        <taxon>Myxococcia</taxon>
        <taxon>Myxococcales</taxon>
        <taxon>Cystobacterineae</taxon>
        <taxon>Archangiaceae</taxon>
        <taxon>Archangium</taxon>
    </lineage>
</organism>
<keyword evidence="1" id="KW-1133">Transmembrane helix</keyword>
<reference evidence="3 4" key="1">
    <citation type="submission" date="2017-08" db="EMBL/GenBank/DDBJ databases">
        <title>Infants hospitalized years apart are colonized by the same room-sourced microbial strains.</title>
        <authorList>
            <person name="Brooks B."/>
            <person name="Olm M.R."/>
            <person name="Firek B.A."/>
            <person name="Baker R."/>
            <person name="Thomas B.C."/>
            <person name="Morowitz M.J."/>
            <person name="Banfield J.F."/>
        </authorList>
    </citation>
    <scope>NUCLEOTIDE SEQUENCE [LARGE SCALE GENOMIC DNA]</scope>
    <source>
        <strain evidence="3">S2_003_000_R2_14</strain>
    </source>
</reference>
<gene>
    <name evidence="3" type="ORF">DI536_10545</name>
</gene>
<dbReference type="GO" id="GO:0016020">
    <property type="term" value="C:membrane"/>
    <property type="evidence" value="ECO:0007669"/>
    <property type="project" value="InterPro"/>
</dbReference>
<evidence type="ECO:0000259" key="2">
    <source>
        <dbReference type="Pfam" id="PF00892"/>
    </source>
</evidence>
<feature type="domain" description="EamA" evidence="2">
    <location>
        <begin position="2"/>
        <end position="137"/>
    </location>
</feature>
<dbReference type="AlphaFoldDB" id="A0A2W5TPA3"/>
<dbReference type="EMBL" id="QFQP01000007">
    <property type="protein sequence ID" value="PZR14486.1"/>
    <property type="molecule type" value="Genomic_DNA"/>
</dbReference>
<dbReference type="PANTHER" id="PTHR22911:SF137">
    <property type="entry name" value="SOLUTE CARRIER FAMILY 35 MEMBER G2-RELATED"/>
    <property type="match status" value="1"/>
</dbReference>
<evidence type="ECO:0000313" key="4">
    <source>
        <dbReference type="Proteomes" id="UP000249061"/>
    </source>
</evidence>
<sequence length="140" mass="15004">MPWWIYAFVSAVAAAATAVLAKLAVKDVPSTLATAVRTVVVLVFAWLMVFLTREHLAFRELKGRTLWFLLLSGIGTGISWLAYFRALQLAPASRVAPIDKLSLAFTIVLAAVVLGERITPRVGIGAGLMVVGALLTLGKQ</sequence>
<dbReference type="SUPFAM" id="SSF103481">
    <property type="entry name" value="Multidrug resistance efflux transporter EmrE"/>
    <property type="match status" value="1"/>
</dbReference>
<dbReference type="Gene3D" id="1.10.3730.20">
    <property type="match status" value="1"/>
</dbReference>
<dbReference type="InterPro" id="IPR037185">
    <property type="entry name" value="EmrE-like"/>
</dbReference>
<evidence type="ECO:0000313" key="3">
    <source>
        <dbReference type="EMBL" id="PZR14486.1"/>
    </source>
</evidence>
<proteinExistence type="predicted"/>